<evidence type="ECO:0000313" key="1">
    <source>
        <dbReference type="EMBL" id="QAA33359.1"/>
    </source>
</evidence>
<name>A0A3R5QV43_9CLOT</name>
<dbReference type="AlphaFoldDB" id="A0A3R5QV43"/>
<evidence type="ECO:0008006" key="3">
    <source>
        <dbReference type="Google" id="ProtNLM"/>
    </source>
</evidence>
<keyword evidence="2" id="KW-1185">Reference proteome</keyword>
<gene>
    <name evidence="1" type="ORF">C1I91_17845</name>
</gene>
<reference evidence="1 2" key="1">
    <citation type="submission" date="2018-01" db="EMBL/GenBank/DDBJ databases">
        <title>Genome Sequencing and Assembly of Anaerobacter polyendosporus strain CT4.</title>
        <authorList>
            <person name="Tachaapaikoon C."/>
            <person name="Sutheeworapong S."/>
            <person name="Jenjaroenpun P."/>
            <person name="Wongsurawat T."/>
            <person name="Nookeaw I."/>
            <person name="Cheawchanlertfa P."/>
            <person name="Kosugi A."/>
            <person name="Cheevadhanarak S."/>
            <person name="Ratanakhanokchai K."/>
        </authorList>
    </citation>
    <scope>NUCLEOTIDE SEQUENCE [LARGE SCALE GENOMIC DNA]</scope>
    <source>
        <strain evidence="1 2">CT4</strain>
    </source>
</reference>
<dbReference type="InterPro" id="IPR034660">
    <property type="entry name" value="DinB/YfiT-like"/>
</dbReference>
<protein>
    <recommendedName>
        <fullName evidence="3">DinB superfamily protein</fullName>
    </recommendedName>
</protein>
<dbReference type="EMBL" id="CP025746">
    <property type="protein sequence ID" value="QAA33359.1"/>
    <property type="molecule type" value="Genomic_DNA"/>
</dbReference>
<dbReference type="RefSeq" id="WP_128214082.1">
    <property type="nucleotide sequence ID" value="NZ_CP025746.1"/>
</dbReference>
<dbReference type="OrthoDB" id="9778466at2"/>
<sequence length="230" mass="26599">MDTKKGLWNLNQKKLREMLSKPTDLASTLRLCLEQHSMVHSSQMSHINHMTFEDELWDDLDDIVFRTATNEKGRTIAYGLWHCSRIEDITMNILVAESSQVINQDNFLMRIRSSICDTGNQLSPEEILIFSSYIDMEELRNYRIAVGRRSNAIISSLTASDLKRKFNKASIDRILDEKAVADVPSANWLIDFWARKNVAGILLMPATRHHMVHLSESMNAKSRYRKTRDK</sequence>
<accession>A0A3R5QV43</accession>
<dbReference type="KEGG" id="cmah:C1I91_17845"/>
<proteinExistence type="predicted"/>
<organism evidence="1 2">
    <name type="scientific">Clostridium manihotivorum</name>
    <dbReference type="NCBI Taxonomy" id="2320868"/>
    <lineage>
        <taxon>Bacteria</taxon>
        <taxon>Bacillati</taxon>
        <taxon>Bacillota</taxon>
        <taxon>Clostridia</taxon>
        <taxon>Eubacteriales</taxon>
        <taxon>Clostridiaceae</taxon>
        <taxon>Clostridium</taxon>
    </lineage>
</organism>
<evidence type="ECO:0000313" key="2">
    <source>
        <dbReference type="Proteomes" id="UP000286268"/>
    </source>
</evidence>
<dbReference type="Proteomes" id="UP000286268">
    <property type="component" value="Chromosome"/>
</dbReference>
<dbReference type="Gene3D" id="1.20.120.450">
    <property type="entry name" value="dinb family like domain"/>
    <property type="match status" value="1"/>
</dbReference>